<evidence type="ECO:0000256" key="1">
    <source>
        <dbReference type="ARBA" id="ARBA00004651"/>
    </source>
</evidence>
<dbReference type="NCBIfam" id="TIGR00836">
    <property type="entry name" value="amt"/>
    <property type="match status" value="1"/>
</dbReference>
<keyword evidence="5 8" id="KW-1133">Transmembrane helix</keyword>
<feature type="transmembrane region" description="Helical" evidence="8">
    <location>
        <begin position="115"/>
        <end position="134"/>
    </location>
</feature>
<dbReference type="Pfam" id="PF00909">
    <property type="entry name" value="Ammonium_transp"/>
    <property type="match status" value="1"/>
</dbReference>
<feature type="transmembrane region" description="Helical" evidence="8">
    <location>
        <begin position="396"/>
        <end position="418"/>
    </location>
</feature>
<evidence type="ECO:0000259" key="9">
    <source>
        <dbReference type="Pfam" id="PF00909"/>
    </source>
</evidence>
<dbReference type="PRINTS" id="PR00342">
    <property type="entry name" value="RHESUSRHD"/>
</dbReference>
<feature type="transmembrane region" description="Helical" evidence="8">
    <location>
        <begin position="333"/>
        <end position="354"/>
    </location>
</feature>
<dbReference type="InterPro" id="IPR018047">
    <property type="entry name" value="Ammonium_transpt_CS"/>
</dbReference>
<dbReference type="PANTHER" id="PTHR43029">
    <property type="entry name" value="AMMONIUM TRANSPORTER MEP2"/>
    <property type="match status" value="1"/>
</dbReference>
<reference evidence="10" key="1">
    <citation type="submission" date="2023-07" db="EMBL/GenBank/DDBJ databases">
        <title>draft genome sequence of fig (Ficus carica).</title>
        <authorList>
            <person name="Takahashi T."/>
            <person name="Nishimura K."/>
        </authorList>
    </citation>
    <scope>NUCLEOTIDE SEQUENCE</scope>
</reference>
<keyword evidence="11" id="KW-1185">Reference proteome</keyword>
<dbReference type="Gene3D" id="1.10.3430.10">
    <property type="entry name" value="Ammonium transporter AmtB like domains"/>
    <property type="match status" value="1"/>
</dbReference>
<gene>
    <name evidence="10" type="ORF">TIFTF001_000944</name>
</gene>
<proteinExistence type="inferred from homology"/>
<dbReference type="GO" id="GO:0005886">
    <property type="term" value="C:plasma membrane"/>
    <property type="evidence" value="ECO:0007669"/>
    <property type="project" value="UniProtKB-SubCell"/>
</dbReference>
<dbReference type="GO" id="GO:0008519">
    <property type="term" value="F:ammonium channel activity"/>
    <property type="evidence" value="ECO:0007669"/>
    <property type="project" value="InterPro"/>
</dbReference>
<feature type="transmembrane region" description="Helical" evidence="8">
    <location>
        <begin position="141"/>
        <end position="162"/>
    </location>
</feature>
<feature type="transmembrane region" description="Helical" evidence="8">
    <location>
        <begin position="248"/>
        <end position="270"/>
    </location>
</feature>
<dbReference type="EMBL" id="BTGU01000001">
    <property type="protein sequence ID" value="GMN25473.1"/>
    <property type="molecule type" value="Genomic_DNA"/>
</dbReference>
<comment type="similarity">
    <text evidence="2 8">Belongs to the ammonia transporter channel (TC 1.A.11.2) family.</text>
</comment>
<evidence type="ECO:0000256" key="7">
    <source>
        <dbReference type="ARBA" id="ARBA00023177"/>
    </source>
</evidence>
<evidence type="ECO:0000256" key="2">
    <source>
        <dbReference type="ARBA" id="ARBA00005887"/>
    </source>
</evidence>
<dbReference type="InterPro" id="IPR001905">
    <property type="entry name" value="Ammonium_transpt"/>
</dbReference>
<dbReference type="PANTHER" id="PTHR43029:SF28">
    <property type="entry name" value="AMMONIUM TRANSPORTER 2 MEMBER 4"/>
    <property type="match status" value="1"/>
</dbReference>
<evidence type="ECO:0000256" key="6">
    <source>
        <dbReference type="ARBA" id="ARBA00023136"/>
    </source>
</evidence>
<dbReference type="PROSITE" id="PS01219">
    <property type="entry name" value="AMMONIUM_TRANSP"/>
    <property type="match status" value="1"/>
</dbReference>
<keyword evidence="3 8" id="KW-0813">Transport</keyword>
<protein>
    <recommendedName>
        <fullName evidence="8">Ammonium transporter</fullName>
    </recommendedName>
</protein>
<comment type="caution">
    <text evidence="10">The sequence shown here is derived from an EMBL/GenBank/DDBJ whole genome shotgun (WGS) entry which is preliminary data.</text>
</comment>
<dbReference type="InterPro" id="IPR029020">
    <property type="entry name" value="Ammonium/urea_transptr"/>
</dbReference>
<evidence type="ECO:0000313" key="11">
    <source>
        <dbReference type="Proteomes" id="UP001187192"/>
    </source>
</evidence>
<evidence type="ECO:0000256" key="5">
    <source>
        <dbReference type="ARBA" id="ARBA00022989"/>
    </source>
</evidence>
<keyword evidence="4 8" id="KW-0812">Transmembrane</keyword>
<evidence type="ECO:0000256" key="8">
    <source>
        <dbReference type="RuleBase" id="RU362002"/>
    </source>
</evidence>
<dbReference type="Proteomes" id="UP001187192">
    <property type="component" value="Unassembled WGS sequence"/>
</dbReference>
<feature type="transmembrane region" description="Helical" evidence="8">
    <location>
        <begin position="174"/>
        <end position="198"/>
    </location>
</feature>
<dbReference type="SUPFAM" id="SSF111352">
    <property type="entry name" value="Ammonium transporter"/>
    <property type="match status" value="1"/>
</dbReference>
<comment type="subcellular location">
    <subcellularLocation>
        <location evidence="1 8">Cell membrane</location>
        <topology evidence="1 8">Multi-pass membrane protein</topology>
    </subcellularLocation>
</comment>
<feature type="transmembrane region" description="Helical" evidence="8">
    <location>
        <begin position="282"/>
        <end position="313"/>
    </location>
</feature>
<accession>A0AA87YXT1</accession>
<feature type="domain" description="Ammonium transporter AmtB-like" evidence="9">
    <location>
        <begin position="23"/>
        <end position="439"/>
    </location>
</feature>
<feature type="transmembrane region" description="Helical" evidence="8">
    <location>
        <begin position="210"/>
        <end position="228"/>
    </location>
</feature>
<organism evidence="10 11">
    <name type="scientific">Ficus carica</name>
    <name type="common">Common fig</name>
    <dbReference type="NCBI Taxonomy" id="3494"/>
    <lineage>
        <taxon>Eukaryota</taxon>
        <taxon>Viridiplantae</taxon>
        <taxon>Streptophyta</taxon>
        <taxon>Embryophyta</taxon>
        <taxon>Tracheophyta</taxon>
        <taxon>Spermatophyta</taxon>
        <taxon>Magnoliopsida</taxon>
        <taxon>eudicotyledons</taxon>
        <taxon>Gunneridae</taxon>
        <taxon>Pentapetalae</taxon>
        <taxon>rosids</taxon>
        <taxon>fabids</taxon>
        <taxon>Rosales</taxon>
        <taxon>Moraceae</taxon>
        <taxon>Ficeae</taxon>
        <taxon>Ficus</taxon>
    </lineage>
</organism>
<dbReference type="FunFam" id="1.10.3430.10:FF:000005">
    <property type="entry name" value="Ammonium transporter"/>
    <property type="match status" value="1"/>
</dbReference>
<feature type="transmembrane region" description="Helical" evidence="8">
    <location>
        <begin position="52"/>
        <end position="74"/>
    </location>
</feature>
<dbReference type="AlphaFoldDB" id="A0AA87YXT1"/>
<dbReference type="InterPro" id="IPR024041">
    <property type="entry name" value="NH4_transpt_AmtB-like_dom"/>
</dbReference>
<dbReference type="InterPro" id="IPR002229">
    <property type="entry name" value="RhesusRHD"/>
</dbReference>
<name>A0AA87YXT1_FICCA</name>
<sequence length="481" mass="52119">MEFPANLNPDEASPDWMNKADNAWQLTAAALVGLQSIPGLVILYGSMVKKKWAVNSAFMAFYAFAAVLVCWVGWGYRMSFGEKLVVFLGKPAVALDEKFLLGQAFLGLFPNATMVYFQGMFAAITLILIGGALLGRMNFRAWMLFVPLWLTLSYTVVAFSIWCPDGWLAKLGIIDYSGGFVVHLSAGVAGFTAAYWVGPRAEKDRERFPPPNNMILMLAGAGLLWMGWTGFNGGDPFVASADASLAVLNTHVCTATSLLTWVILDTFVFGKPSVVGAVQGMITGLVCITPAAGVVQGWAAIVMGVVSGSVPWYTMMVLHDKVKFLRHVDDPMAVFHTHAIAGVLGGILTGFFAVPKLCRLFYMVPDWQKYTGLAYGLQTGQSSAGFRQMGIQLGGILFVVLLNVAMTSLICLFIQLMVPLRLSDDELKIGDKAVHGEEGFALVDGEEGERFGIHAKTNTVFDAEDYPSSLVSRSISEVQLV</sequence>
<feature type="transmembrane region" description="Helical" evidence="8">
    <location>
        <begin position="23"/>
        <end position="45"/>
    </location>
</feature>
<evidence type="ECO:0000313" key="10">
    <source>
        <dbReference type="EMBL" id="GMN25473.1"/>
    </source>
</evidence>
<evidence type="ECO:0000256" key="3">
    <source>
        <dbReference type="ARBA" id="ARBA00022448"/>
    </source>
</evidence>
<evidence type="ECO:0000256" key="4">
    <source>
        <dbReference type="ARBA" id="ARBA00022692"/>
    </source>
</evidence>
<keyword evidence="6 8" id="KW-0472">Membrane</keyword>
<keyword evidence="7 8" id="KW-0924">Ammonia transport</keyword>